<dbReference type="InterPro" id="IPR032687">
    <property type="entry name" value="AraC-type_N"/>
</dbReference>
<gene>
    <name evidence="5" type="ORF">EXU32_07010</name>
</gene>
<dbReference type="OrthoDB" id="5241536at2"/>
<dbReference type="Proteomes" id="UP000290408">
    <property type="component" value="Chromosome"/>
</dbReference>
<dbReference type="EMBL" id="CP036164">
    <property type="protein sequence ID" value="QBF46024.1"/>
    <property type="molecule type" value="Genomic_DNA"/>
</dbReference>
<dbReference type="Pfam" id="PF12833">
    <property type="entry name" value="HTH_18"/>
    <property type="match status" value="1"/>
</dbReference>
<dbReference type="InterPro" id="IPR009057">
    <property type="entry name" value="Homeodomain-like_sf"/>
</dbReference>
<evidence type="ECO:0000313" key="5">
    <source>
        <dbReference type="EMBL" id="QBF46024.1"/>
    </source>
</evidence>
<keyword evidence="1" id="KW-0805">Transcription regulation</keyword>
<evidence type="ECO:0000256" key="1">
    <source>
        <dbReference type="ARBA" id="ARBA00023015"/>
    </source>
</evidence>
<dbReference type="GO" id="GO:0000976">
    <property type="term" value="F:transcription cis-regulatory region binding"/>
    <property type="evidence" value="ECO:0007669"/>
    <property type="project" value="TreeGrafter"/>
</dbReference>
<dbReference type="PROSITE" id="PS01124">
    <property type="entry name" value="HTH_ARAC_FAMILY_2"/>
    <property type="match status" value="1"/>
</dbReference>
<keyword evidence="2" id="KW-0238">DNA-binding</keyword>
<dbReference type="RefSeq" id="WP_130629253.1">
    <property type="nucleotide sequence ID" value="NZ_CP036164.1"/>
</dbReference>
<reference evidence="5 6" key="1">
    <citation type="submission" date="2019-02" db="EMBL/GenBank/DDBJ databases">
        <title>Genomic data mining of an Antarctic deep-sea actinobacterium, Janibacterlimosus P3-3-X1.</title>
        <authorList>
            <person name="Liao L."/>
            <person name="Chen B."/>
        </authorList>
    </citation>
    <scope>NUCLEOTIDE SEQUENCE [LARGE SCALE GENOMIC DNA]</scope>
    <source>
        <strain evidence="5 6">P3-3-X1</strain>
    </source>
</reference>
<dbReference type="AlphaFoldDB" id="A0A4P6MR83"/>
<dbReference type="InterPro" id="IPR018060">
    <property type="entry name" value="HTH_AraC"/>
</dbReference>
<dbReference type="STRING" id="1216970.GCA_001570985_00242"/>
<dbReference type="PANTHER" id="PTHR47894:SF4">
    <property type="entry name" value="HTH-TYPE TRANSCRIPTIONAL REGULATOR GADX"/>
    <property type="match status" value="1"/>
</dbReference>
<sequence length="350" mass="38123">MQRSAPSDISVIRAASLRGFGPLVRDLGGDPDTLLRRFGLDPRVLHDDDGLIPITAHDLMLDAAGRELGCTDFGLRLSRAQDLSILGPLALAIESSPTVSAALECASRFLFVHSPALRIAVEDDPSGVRGVVAITYRKELQESPYSPQAMELGMGLLFRIATALVGTDIGMRSIDLPHAPMSPIDRYSEVFGTAVRFHTPVAALRMDRHAMDLRFEGSDSAIRGLAIAHLARHHSDPAELVSVRVRRLLAELVGTTGHALHDVARLMDTHPRTLQRALAAEGTTYELVLDDVRRVTALRLITTTDLRLTQIATVVGFSAQSTLSRAVRRWTGQAPRELRATDEIPATMSR</sequence>
<dbReference type="KEGG" id="jli:EXU32_07010"/>
<dbReference type="Gene3D" id="1.10.10.60">
    <property type="entry name" value="Homeodomain-like"/>
    <property type="match status" value="1"/>
</dbReference>
<evidence type="ECO:0000256" key="3">
    <source>
        <dbReference type="ARBA" id="ARBA00023163"/>
    </source>
</evidence>
<keyword evidence="6" id="KW-1185">Reference proteome</keyword>
<evidence type="ECO:0000313" key="6">
    <source>
        <dbReference type="Proteomes" id="UP000290408"/>
    </source>
</evidence>
<protein>
    <submittedName>
        <fullName evidence="5">AraC family transcriptional regulator</fullName>
    </submittedName>
</protein>
<keyword evidence="3" id="KW-0804">Transcription</keyword>
<evidence type="ECO:0000259" key="4">
    <source>
        <dbReference type="PROSITE" id="PS01124"/>
    </source>
</evidence>
<evidence type="ECO:0000256" key="2">
    <source>
        <dbReference type="ARBA" id="ARBA00023125"/>
    </source>
</evidence>
<name>A0A4P6MR83_9MICO</name>
<proteinExistence type="predicted"/>
<organism evidence="5 6">
    <name type="scientific">Janibacter limosus</name>
    <dbReference type="NCBI Taxonomy" id="53458"/>
    <lineage>
        <taxon>Bacteria</taxon>
        <taxon>Bacillati</taxon>
        <taxon>Actinomycetota</taxon>
        <taxon>Actinomycetes</taxon>
        <taxon>Micrococcales</taxon>
        <taxon>Intrasporangiaceae</taxon>
        <taxon>Janibacter</taxon>
    </lineage>
</organism>
<accession>A0A4P6MR83</accession>
<dbReference type="SUPFAM" id="SSF46689">
    <property type="entry name" value="Homeodomain-like"/>
    <property type="match status" value="1"/>
</dbReference>
<dbReference type="GO" id="GO:0003700">
    <property type="term" value="F:DNA-binding transcription factor activity"/>
    <property type="evidence" value="ECO:0007669"/>
    <property type="project" value="InterPro"/>
</dbReference>
<dbReference type="Pfam" id="PF12625">
    <property type="entry name" value="Arabinose_bd"/>
    <property type="match status" value="1"/>
</dbReference>
<dbReference type="PANTHER" id="PTHR47894">
    <property type="entry name" value="HTH-TYPE TRANSCRIPTIONAL REGULATOR GADX"/>
    <property type="match status" value="1"/>
</dbReference>
<dbReference type="GO" id="GO:0005829">
    <property type="term" value="C:cytosol"/>
    <property type="evidence" value="ECO:0007669"/>
    <property type="project" value="TreeGrafter"/>
</dbReference>
<dbReference type="SMART" id="SM00342">
    <property type="entry name" value="HTH_ARAC"/>
    <property type="match status" value="1"/>
</dbReference>
<feature type="domain" description="HTH araC/xylS-type" evidence="4">
    <location>
        <begin position="243"/>
        <end position="341"/>
    </location>
</feature>